<comment type="similarity">
    <text evidence="3">Belongs to the peptidase M1 family.</text>
</comment>
<dbReference type="Gene3D" id="2.60.40.1910">
    <property type="match status" value="1"/>
</dbReference>
<evidence type="ECO:0000256" key="11">
    <source>
        <dbReference type="ARBA" id="ARBA00023288"/>
    </source>
</evidence>
<dbReference type="FunFam" id="1.10.390.10:FF:000006">
    <property type="entry name" value="Puromycin-sensitive aminopeptidase"/>
    <property type="match status" value="1"/>
</dbReference>
<keyword evidence="5" id="KW-0472">Membrane</keyword>
<keyword evidence="7" id="KW-0479">Metal-binding</keyword>
<evidence type="ECO:0000256" key="9">
    <source>
        <dbReference type="ARBA" id="ARBA00022833"/>
    </source>
</evidence>
<evidence type="ECO:0000256" key="8">
    <source>
        <dbReference type="ARBA" id="ARBA00022801"/>
    </source>
</evidence>
<dbReference type="AlphaFoldDB" id="A0A8S4R1X9"/>
<dbReference type="InterPro" id="IPR050344">
    <property type="entry name" value="Peptidase_M1_aminopeptidases"/>
</dbReference>
<evidence type="ECO:0000256" key="5">
    <source>
        <dbReference type="ARBA" id="ARBA00022622"/>
    </source>
</evidence>
<dbReference type="PANTHER" id="PTHR11533:SF253">
    <property type="entry name" value="AMINOPEPTIDASE-RELATED"/>
    <property type="match status" value="1"/>
</dbReference>
<feature type="non-terminal residue" evidence="13">
    <location>
        <position position="1"/>
    </location>
</feature>
<evidence type="ECO:0000259" key="12">
    <source>
        <dbReference type="Pfam" id="PF01433"/>
    </source>
</evidence>
<dbReference type="GO" id="GO:0006508">
    <property type="term" value="P:proteolysis"/>
    <property type="evidence" value="ECO:0007669"/>
    <property type="project" value="UniProtKB-KW"/>
</dbReference>
<keyword evidence="8" id="KW-0378">Hydrolase</keyword>
<dbReference type="GO" id="GO:0070006">
    <property type="term" value="F:metalloaminopeptidase activity"/>
    <property type="evidence" value="ECO:0007669"/>
    <property type="project" value="TreeGrafter"/>
</dbReference>
<keyword evidence="4" id="KW-0031">Aminopeptidase</keyword>
<name>A0A8S4R1X9_9NEOP</name>
<dbReference type="Gene3D" id="1.10.390.10">
    <property type="entry name" value="Neutral Protease Domain 2"/>
    <property type="match status" value="1"/>
</dbReference>
<dbReference type="PANTHER" id="PTHR11533">
    <property type="entry name" value="PROTEASE M1 ZINC METALLOPROTEASE"/>
    <property type="match status" value="1"/>
</dbReference>
<dbReference type="EMBL" id="CAKXAJ010021403">
    <property type="protein sequence ID" value="CAH2226479.1"/>
    <property type="molecule type" value="Genomic_DNA"/>
</dbReference>
<comment type="caution">
    <text evidence="13">The sequence shown here is derived from an EMBL/GenBank/DDBJ whole genome shotgun (WGS) entry which is preliminary data.</text>
</comment>
<evidence type="ECO:0000256" key="1">
    <source>
        <dbReference type="ARBA" id="ARBA00001947"/>
    </source>
</evidence>
<dbReference type="GO" id="GO:0043171">
    <property type="term" value="P:peptide catabolic process"/>
    <property type="evidence" value="ECO:0007669"/>
    <property type="project" value="TreeGrafter"/>
</dbReference>
<evidence type="ECO:0000256" key="10">
    <source>
        <dbReference type="ARBA" id="ARBA00023049"/>
    </source>
</evidence>
<reference evidence="13" key="1">
    <citation type="submission" date="2022-03" db="EMBL/GenBank/DDBJ databases">
        <authorList>
            <person name="Lindestad O."/>
        </authorList>
    </citation>
    <scope>NUCLEOTIDE SEQUENCE</scope>
</reference>
<dbReference type="GO" id="GO:0005886">
    <property type="term" value="C:plasma membrane"/>
    <property type="evidence" value="ECO:0007669"/>
    <property type="project" value="UniProtKB-SubCell"/>
</dbReference>
<comment type="subcellular location">
    <subcellularLocation>
        <location evidence="2">Cell membrane</location>
        <topology evidence="2">Lipid-anchor</topology>
        <topology evidence="2">GPI-anchor</topology>
    </subcellularLocation>
</comment>
<dbReference type="SUPFAM" id="SSF55486">
    <property type="entry name" value="Metalloproteases ('zincins'), catalytic domain"/>
    <property type="match status" value="1"/>
</dbReference>
<keyword evidence="10" id="KW-0482">Metalloprotease</keyword>
<proteinExistence type="inferred from homology"/>
<keyword evidence="9" id="KW-0862">Zinc</keyword>
<keyword evidence="5" id="KW-0325">Glycoprotein</keyword>
<accession>A0A8S4R1X9</accession>
<dbReference type="GO" id="GO:0005615">
    <property type="term" value="C:extracellular space"/>
    <property type="evidence" value="ECO:0007669"/>
    <property type="project" value="TreeGrafter"/>
</dbReference>
<dbReference type="GO" id="GO:0042277">
    <property type="term" value="F:peptide binding"/>
    <property type="evidence" value="ECO:0007669"/>
    <property type="project" value="TreeGrafter"/>
</dbReference>
<organism evidence="13 14">
    <name type="scientific">Pararge aegeria aegeria</name>
    <dbReference type="NCBI Taxonomy" id="348720"/>
    <lineage>
        <taxon>Eukaryota</taxon>
        <taxon>Metazoa</taxon>
        <taxon>Ecdysozoa</taxon>
        <taxon>Arthropoda</taxon>
        <taxon>Hexapoda</taxon>
        <taxon>Insecta</taxon>
        <taxon>Pterygota</taxon>
        <taxon>Neoptera</taxon>
        <taxon>Endopterygota</taxon>
        <taxon>Lepidoptera</taxon>
        <taxon>Glossata</taxon>
        <taxon>Ditrysia</taxon>
        <taxon>Papilionoidea</taxon>
        <taxon>Nymphalidae</taxon>
        <taxon>Satyrinae</taxon>
        <taxon>Satyrini</taxon>
        <taxon>Parargina</taxon>
        <taxon>Pararge</taxon>
    </lineage>
</organism>
<evidence type="ECO:0000256" key="3">
    <source>
        <dbReference type="ARBA" id="ARBA00010136"/>
    </source>
</evidence>
<dbReference type="GO" id="GO:0098552">
    <property type="term" value="C:side of membrane"/>
    <property type="evidence" value="ECO:0007669"/>
    <property type="project" value="UniProtKB-KW"/>
</dbReference>
<evidence type="ECO:0000256" key="2">
    <source>
        <dbReference type="ARBA" id="ARBA00004609"/>
    </source>
</evidence>
<dbReference type="InterPro" id="IPR014782">
    <property type="entry name" value="Peptidase_M1_dom"/>
</dbReference>
<evidence type="ECO:0000313" key="14">
    <source>
        <dbReference type="Proteomes" id="UP000838756"/>
    </source>
</evidence>
<dbReference type="PRINTS" id="PR00756">
    <property type="entry name" value="ALADIPTASE"/>
</dbReference>
<sequence>VVAHELAHQWFGNLVTMKWWSDLWLNEGFATFVASVGVSAVEPSWHARLNYAIENTLSILSLDALESSHPVSVAIDDPKRISEIFDTISYRKGATVIRMMLMFLGEDVFRKALHNYLTKHSYSNAEQDDLWAELTEVNRQHGGLSRNVTVKEVMDTWTKQTGYPLLTVTRDYSDKSVTITQKRYLSLGATRSTSSWWVPLSVLCEREADQPNQRVQWLADDEGVTQQHKFEHGSAPGEWVLFNYDMIGGCFTFLLSGPAG</sequence>
<dbReference type="GO" id="GO:0005737">
    <property type="term" value="C:cytoplasm"/>
    <property type="evidence" value="ECO:0007669"/>
    <property type="project" value="TreeGrafter"/>
</dbReference>
<evidence type="ECO:0000256" key="6">
    <source>
        <dbReference type="ARBA" id="ARBA00022670"/>
    </source>
</evidence>
<dbReference type="OrthoDB" id="510539at2759"/>
<keyword evidence="6" id="KW-0645">Protease</keyword>
<protein>
    <submittedName>
        <fullName evidence="13">Jg2832 protein</fullName>
    </submittedName>
</protein>
<dbReference type="InterPro" id="IPR027268">
    <property type="entry name" value="Peptidase_M4/M1_CTD_sf"/>
</dbReference>
<comment type="cofactor">
    <cofactor evidence="1">
        <name>Zn(2+)</name>
        <dbReference type="ChEBI" id="CHEBI:29105"/>
    </cofactor>
</comment>
<dbReference type="InterPro" id="IPR001930">
    <property type="entry name" value="Peptidase_M1"/>
</dbReference>
<evidence type="ECO:0000256" key="4">
    <source>
        <dbReference type="ARBA" id="ARBA00022438"/>
    </source>
</evidence>
<keyword evidence="11" id="KW-0449">Lipoprotein</keyword>
<dbReference type="Proteomes" id="UP000838756">
    <property type="component" value="Unassembled WGS sequence"/>
</dbReference>
<feature type="domain" description="Peptidase M1 membrane alanine aminopeptidase" evidence="12">
    <location>
        <begin position="1"/>
        <end position="157"/>
    </location>
</feature>
<dbReference type="GO" id="GO:0008270">
    <property type="term" value="F:zinc ion binding"/>
    <property type="evidence" value="ECO:0007669"/>
    <property type="project" value="InterPro"/>
</dbReference>
<keyword evidence="14" id="KW-1185">Reference proteome</keyword>
<gene>
    <name evidence="13" type="primary">jg2832</name>
    <name evidence="13" type="ORF">PAEG_LOCUS7183</name>
</gene>
<keyword evidence="5" id="KW-0336">GPI-anchor</keyword>
<evidence type="ECO:0000256" key="7">
    <source>
        <dbReference type="ARBA" id="ARBA00022723"/>
    </source>
</evidence>
<evidence type="ECO:0000313" key="13">
    <source>
        <dbReference type="EMBL" id="CAH2226479.1"/>
    </source>
</evidence>
<dbReference type="Pfam" id="PF01433">
    <property type="entry name" value="Peptidase_M1"/>
    <property type="match status" value="1"/>
</dbReference>